<sequence length="87" mass="9473">MFRIATECAFAKPTTGYVNRERFSAWRHSFSSFIGHPNCGDVKRKPNASIFTGIFSDATVSSHSSGSNNGCLIPHPPSKKAPRTSTL</sequence>
<dbReference type="AlphaFoldDB" id="A0A8X6MSK0"/>
<organism evidence="2 3">
    <name type="scientific">Nephila pilipes</name>
    <name type="common">Giant wood spider</name>
    <name type="synonym">Nephila maculata</name>
    <dbReference type="NCBI Taxonomy" id="299642"/>
    <lineage>
        <taxon>Eukaryota</taxon>
        <taxon>Metazoa</taxon>
        <taxon>Ecdysozoa</taxon>
        <taxon>Arthropoda</taxon>
        <taxon>Chelicerata</taxon>
        <taxon>Arachnida</taxon>
        <taxon>Araneae</taxon>
        <taxon>Araneomorphae</taxon>
        <taxon>Entelegynae</taxon>
        <taxon>Araneoidea</taxon>
        <taxon>Nephilidae</taxon>
        <taxon>Nephila</taxon>
    </lineage>
</organism>
<gene>
    <name evidence="2" type="ORF">NPIL_489071</name>
</gene>
<proteinExistence type="predicted"/>
<dbReference type="Proteomes" id="UP000887013">
    <property type="component" value="Unassembled WGS sequence"/>
</dbReference>
<dbReference type="EMBL" id="BMAW01096645">
    <property type="protein sequence ID" value="GFS75675.1"/>
    <property type="molecule type" value="Genomic_DNA"/>
</dbReference>
<feature type="region of interest" description="Disordered" evidence="1">
    <location>
        <begin position="60"/>
        <end position="87"/>
    </location>
</feature>
<feature type="compositionally biased region" description="Polar residues" evidence="1">
    <location>
        <begin position="60"/>
        <end position="70"/>
    </location>
</feature>
<comment type="caution">
    <text evidence="2">The sequence shown here is derived from an EMBL/GenBank/DDBJ whole genome shotgun (WGS) entry which is preliminary data.</text>
</comment>
<accession>A0A8X6MSK0</accession>
<evidence type="ECO:0000313" key="3">
    <source>
        <dbReference type="Proteomes" id="UP000887013"/>
    </source>
</evidence>
<protein>
    <submittedName>
        <fullName evidence="2">Uncharacterized protein</fullName>
    </submittedName>
</protein>
<name>A0A8X6MSK0_NEPPI</name>
<reference evidence="2" key="1">
    <citation type="submission" date="2020-08" db="EMBL/GenBank/DDBJ databases">
        <title>Multicomponent nature underlies the extraordinary mechanical properties of spider dragline silk.</title>
        <authorList>
            <person name="Kono N."/>
            <person name="Nakamura H."/>
            <person name="Mori M."/>
            <person name="Yoshida Y."/>
            <person name="Ohtoshi R."/>
            <person name="Malay A.D."/>
            <person name="Moran D.A.P."/>
            <person name="Tomita M."/>
            <person name="Numata K."/>
            <person name="Arakawa K."/>
        </authorList>
    </citation>
    <scope>NUCLEOTIDE SEQUENCE</scope>
</reference>
<evidence type="ECO:0000256" key="1">
    <source>
        <dbReference type="SAM" id="MobiDB-lite"/>
    </source>
</evidence>
<keyword evidence="3" id="KW-1185">Reference proteome</keyword>
<feature type="compositionally biased region" description="Basic residues" evidence="1">
    <location>
        <begin position="77"/>
        <end position="87"/>
    </location>
</feature>
<evidence type="ECO:0000313" key="2">
    <source>
        <dbReference type="EMBL" id="GFS75675.1"/>
    </source>
</evidence>